<evidence type="ECO:0000313" key="2">
    <source>
        <dbReference type="Proteomes" id="UP000800041"/>
    </source>
</evidence>
<dbReference type="OrthoDB" id="2349272at2759"/>
<proteinExistence type="predicted"/>
<dbReference type="EMBL" id="ML977144">
    <property type="protein sequence ID" value="KAF1989636.1"/>
    <property type="molecule type" value="Genomic_DNA"/>
</dbReference>
<keyword evidence="2" id="KW-1185">Reference proteome</keyword>
<sequence>MAAFLALAATALAKPSQPDWTIPADERYTGVAVKVITSISPDSGSCDGANFADECATATQAAPHVLDSFNQYQLYYPGEQAAVLSTMLFESGGFKCNKNHFPEPGVPGQGTRNMQSPNFNKMYAEYLAQQGKLDTADVQAAEAKGAAEVLDLVMTDEFSFGSAAWFLSTQCDEGVRTGLQDGSQTSWEAYLTTCVGTTVTPERVAGWQKAIAAVSG</sequence>
<name>A0A6G1H8U0_9PEZI</name>
<reference evidence="1" key="1">
    <citation type="journal article" date="2020" name="Stud. Mycol.">
        <title>101 Dothideomycetes genomes: a test case for predicting lifestyles and emergence of pathogens.</title>
        <authorList>
            <person name="Haridas S."/>
            <person name="Albert R."/>
            <person name="Binder M."/>
            <person name="Bloem J."/>
            <person name="Labutti K."/>
            <person name="Salamov A."/>
            <person name="Andreopoulos B."/>
            <person name="Baker S."/>
            <person name="Barry K."/>
            <person name="Bills G."/>
            <person name="Bluhm B."/>
            <person name="Cannon C."/>
            <person name="Castanera R."/>
            <person name="Culley D."/>
            <person name="Daum C."/>
            <person name="Ezra D."/>
            <person name="Gonzalez J."/>
            <person name="Henrissat B."/>
            <person name="Kuo A."/>
            <person name="Liang C."/>
            <person name="Lipzen A."/>
            <person name="Lutzoni F."/>
            <person name="Magnuson J."/>
            <person name="Mondo S."/>
            <person name="Nolan M."/>
            <person name="Ohm R."/>
            <person name="Pangilinan J."/>
            <person name="Park H.-J."/>
            <person name="Ramirez L."/>
            <person name="Alfaro M."/>
            <person name="Sun H."/>
            <person name="Tritt A."/>
            <person name="Yoshinaga Y."/>
            <person name="Zwiers L.-H."/>
            <person name="Turgeon B."/>
            <person name="Goodwin S."/>
            <person name="Spatafora J."/>
            <person name="Crous P."/>
            <person name="Grigoriev I."/>
        </authorList>
    </citation>
    <scope>NUCLEOTIDE SEQUENCE</scope>
    <source>
        <strain evidence="1">CBS 113979</strain>
    </source>
</reference>
<accession>A0A6G1H8U0</accession>
<dbReference type="Proteomes" id="UP000800041">
    <property type="component" value="Unassembled WGS sequence"/>
</dbReference>
<gene>
    <name evidence="1" type="ORF">K402DRAFT_326395</name>
</gene>
<organism evidence="1 2">
    <name type="scientific">Aulographum hederae CBS 113979</name>
    <dbReference type="NCBI Taxonomy" id="1176131"/>
    <lineage>
        <taxon>Eukaryota</taxon>
        <taxon>Fungi</taxon>
        <taxon>Dikarya</taxon>
        <taxon>Ascomycota</taxon>
        <taxon>Pezizomycotina</taxon>
        <taxon>Dothideomycetes</taxon>
        <taxon>Pleosporomycetidae</taxon>
        <taxon>Aulographales</taxon>
        <taxon>Aulographaceae</taxon>
    </lineage>
</organism>
<dbReference type="AlphaFoldDB" id="A0A6G1H8U0"/>
<protein>
    <submittedName>
        <fullName evidence="1">Uncharacterized protein</fullName>
    </submittedName>
</protein>
<evidence type="ECO:0000313" key="1">
    <source>
        <dbReference type="EMBL" id="KAF1989636.1"/>
    </source>
</evidence>